<comment type="caution">
    <text evidence="2">The sequence shown here is derived from an EMBL/GenBank/DDBJ whole genome shotgun (WGS) entry which is preliminary data.</text>
</comment>
<organism evidence="2 3">
    <name type="scientific">Multifurca ochricompacta</name>
    <dbReference type="NCBI Taxonomy" id="376703"/>
    <lineage>
        <taxon>Eukaryota</taxon>
        <taxon>Fungi</taxon>
        <taxon>Dikarya</taxon>
        <taxon>Basidiomycota</taxon>
        <taxon>Agaricomycotina</taxon>
        <taxon>Agaricomycetes</taxon>
        <taxon>Russulales</taxon>
        <taxon>Russulaceae</taxon>
        <taxon>Multifurca</taxon>
    </lineage>
</organism>
<dbReference type="Proteomes" id="UP001203297">
    <property type="component" value="Unassembled WGS sequence"/>
</dbReference>
<evidence type="ECO:0000313" key="2">
    <source>
        <dbReference type="EMBL" id="KAI0292499.1"/>
    </source>
</evidence>
<dbReference type="Pfam" id="PF17109">
    <property type="entry name" value="Goodbye"/>
    <property type="match status" value="1"/>
</dbReference>
<dbReference type="EMBL" id="WTXG01000120">
    <property type="protein sequence ID" value="KAI0292499.1"/>
    <property type="molecule type" value="Genomic_DNA"/>
</dbReference>
<evidence type="ECO:0000259" key="1">
    <source>
        <dbReference type="Pfam" id="PF17109"/>
    </source>
</evidence>
<name>A0AAD4QJN7_9AGAM</name>
<feature type="domain" description="Fungal STAND N-terminal Goodbye" evidence="1">
    <location>
        <begin position="19"/>
        <end position="142"/>
    </location>
</feature>
<dbReference type="InterPro" id="IPR031350">
    <property type="entry name" value="Goodbye_dom"/>
</dbReference>
<gene>
    <name evidence="2" type="ORF">B0F90DRAFT_276328</name>
</gene>
<evidence type="ECO:0000313" key="3">
    <source>
        <dbReference type="Proteomes" id="UP001203297"/>
    </source>
</evidence>
<dbReference type="AlphaFoldDB" id="A0AAD4QJN7"/>
<keyword evidence="3" id="KW-1185">Reference proteome</keyword>
<proteinExistence type="predicted"/>
<protein>
    <recommendedName>
        <fullName evidence="1">Fungal STAND N-terminal Goodbye domain-containing protein</fullName>
    </recommendedName>
</protein>
<reference evidence="2" key="1">
    <citation type="journal article" date="2022" name="New Phytol.">
        <title>Evolutionary transition to the ectomycorrhizal habit in the genomes of a hyperdiverse lineage of mushroom-forming fungi.</title>
        <authorList>
            <person name="Looney B."/>
            <person name="Miyauchi S."/>
            <person name="Morin E."/>
            <person name="Drula E."/>
            <person name="Courty P.E."/>
            <person name="Kohler A."/>
            <person name="Kuo A."/>
            <person name="LaButti K."/>
            <person name="Pangilinan J."/>
            <person name="Lipzen A."/>
            <person name="Riley R."/>
            <person name="Andreopoulos W."/>
            <person name="He G."/>
            <person name="Johnson J."/>
            <person name="Nolan M."/>
            <person name="Tritt A."/>
            <person name="Barry K.W."/>
            <person name="Grigoriev I.V."/>
            <person name="Nagy L.G."/>
            <person name="Hibbett D."/>
            <person name="Henrissat B."/>
            <person name="Matheny P.B."/>
            <person name="Labbe J."/>
            <person name="Martin F.M."/>
        </authorList>
    </citation>
    <scope>NUCLEOTIDE SEQUENCE</scope>
    <source>
        <strain evidence="2">BPL690</strain>
    </source>
</reference>
<sequence length="190" mass="20871">MSTRAHAAILPSNIETLFANALKDYAIQTGDDLATHPLFSKIKICDSVESIAAVLQEQADAFHKFRKRDQKVAKWLEPTINVINMLSGTLSEAVSLAFPPGKVIFAGIGILLVAFQGVNASYDVLDGLFESISHFLMRLKIYSEIPSTPAIAEIIAKILIELISVLALATKEVKQGRLSEYIFSYESLFL</sequence>
<accession>A0AAD4QJN7</accession>